<organism evidence="1 2">
    <name type="scientific">Paenibacillus chibensis</name>
    <dbReference type="NCBI Taxonomy" id="59846"/>
    <lineage>
        <taxon>Bacteria</taxon>
        <taxon>Bacillati</taxon>
        <taxon>Bacillota</taxon>
        <taxon>Bacilli</taxon>
        <taxon>Bacillales</taxon>
        <taxon>Paenibacillaceae</taxon>
        <taxon>Paenibacillus</taxon>
    </lineage>
</organism>
<dbReference type="EMBL" id="JARTLD010000012">
    <property type="protein sequence ID" value="MED5016751.1"/>
    <property type="molecule type" value="Genomic_DNA"/>
</dbReference>
<name>A0ABU6PRG8_9BACL</name>
<comment type="caution">
    <text evidence="1">The sequence shown here is derived from an EMBL/GenBank/DDBJ whole genome shotgun (WGS) entry which is preliminary data.</text>
</comment>
<gene>
    <name evidence="1" type="ORF">P9847_05465</name>
</gene>
<dbReference type="RefSeq" id="WP_328276029.1">
    <property type="nucleotide sequence ID" value="NZ_JARTLD010000012.1"/>
</dbReference>
<sequence length="134" mass="15500">MTVKTTQLDQESIGNVSLNQSINELKPAPKADKNNALFDYYTWEYGTKVATNFNDNQIIRIIVYESRFVTSKGIQVGDSKENIIQAYGNHYYKRVEQGFDIIGYVDKRLNRTIEFWLTGENIVYSIRLDKGSME</sequence>
<accession>A0ABU6PRG8</accession>
<dbReference type="Proteomes" id="UP001343257">
    <property type="component" value="Unassembled WGS sequence"/>
</dbReference>
<proteinExistence type="predicted"/>
<reference evidence="1 2" key="1">
    <citation type="submission" date="2023-03" db="EMBL/GenBank/DDBJ databases">
        <title>Bacillus Genome Sequencing.</title>
        <authorList>
            <person name="Dunlap C."/>
        </authorList>
    </citation>
    <scope>NUCLEOTIDE SEQUENCE [LARGE SCALE GENOMIC DNA]</scope>
    <source>
        <strain evidence="1 2">NRS-52</strain>
    </source>
</reference>
<protein>
    <submittedName>
        <fullName evidence="1">Uncharacterized protein</fullName>
    </submittedName>
</protein>
<keyword evidence="2" id="KW-1185">Reference proteome</keyword>
<evidence type="ECO:0000313" key="2">
    <source>
        <dbReference type="Proteomes" id="UP001343257"/>
    </source>
</evidence>
<evidence type="ECO:0000313" key="1">
    <source>
        <dbReference type="EMBL" id="MED5016751.1"/>
    </source>
</evidence>